<proteinExistence type="predicted"/>
<gene>
    <name evidence="2" type="ORF">FM114_04720</name>
</gene>
<accession>A0A1R4J0C5</accession>
<evidence type="ECO:0000256" key="1">
    <source>
        <dbReference type="SAM" id="MobiDB-lite"/>
    </source>
</evidence>
<evidence type="ECO:0000313" key="3">
    <source>
        <dbReference type="Proteomes" id="UP000188342"/>
    </source>
</evidence>
<protein>
    <submittedName>
        <fullName evidence="2">Uncharacterized protein</fullName>
    </submittedName>
</protein>
<sequence length="49" mass="5099">MRHGSSSSSPGGRAGTLPRNSPPRGAEPRAGRQPSTRPRDGPPRLRAAP</sequence>
<dbReference type="EMBL" id="FUKQ01000018">
    <property type="protein sequence ID" value="SJN25459.1"/>
    <property type="molecule type" value="Genomic_DNA"/>
</dbReference>
<keyword evidence="3" id="KW-1185">Reference proteome</keyword>
<reference evidence="2 3" key="1">
    <citation type="submission" date="2017-02" db="EMBL/GenBank/DDBJ databases">
        <authorList>
            <person name="Peterson S.W."/>
        </authorList>
    </citation>
    <scope>NUCLEOTIDE SEQUENCE [LARGE SCALE GENOMIC DNA]</scope>
    <source>
        <strain evidence="2 3">LSP_Lj1</strain>
    </source>
</reference>
<name>A0A1R4J0C5_9ACTN</name>
<dbReference type="AlphaFoldDB" id="A0A1R4J0C5"/>
<dbReference type="Proteomes" id="UP000188342">
    <property type="component" value="Unassembled WGS sequence"/>
</dbReference>
<feature type="region of interest" description="Disordered" evidence="1">
    <location>
        <begin position="1"/>
        <end position="49"/>
    </location>
</feature>
<organism evidence="2 3">
    <name type="scientific">Luteococcus japonicus LSP_Lj1</name>
    <dbReference type="NCBI Taxonomy" id="1255658"/>
    <lineage>
        <taxon>Bacteria</taxon>
        <taxon>Bacillati</taxon>
        <taxon>Actinomycetota</taxon>
        <taxon>Actinomycetes</taxon>
        <taxon>Propionibacteriales</taxon>
        <taxon>Propionibacteriaceae</taxon>
        <taxon>Luteococcus</taxon>
    </lineage>
</organism>
<evidence type="ECO:0000313" key="2">
    <source>
        <dbReference type="EMBL" id="SJN25459.1"/>
    </source>
</evidence>